<organism evidence="1 2">
    <name type="scientific">Thermococcus barophilus</name>
    <dbReference type="NCBI Taxonomy" id="55802"/>
    <lineage>
        <taxon>Archaea</taxon>
        <taxon>Methanobacteriati</taxon>
        <taxon>Methanobacteriota</taxon>
        <taxon>Thermococci</taxon>
        <taxon>Thermococcales</taxon>
        <taxon>Thermococcaceae</taxon>
        <taxon>Thermococcus</taxon>
    </lineage>
</organism>
<dbReference type="SUPFAM" id="SSF48452">
    <property type="entry name" value="TPR-like"/>
    <property type="match status" value="2"/>
</dbReference>
<protein>
    <submittedName>
        <fullName evidence="1">Uncharacterized protein</fullName>
    </submittedName>
</protein>
<dbReference type="PATRIC" id="fig|55802.8.peg.1249"/>
<dbReference type="AlphaFoldDB" id="A0A0S1XBR1"/>
<name>A0A0S1XBR1_THEBA</name>
<accession>A0A0S1XBR1</accession>
<reference evidence="1 2" key="1">
    <citation type="journal article" date="2016" name="Genome Announc.">
        <title>Complete genome sequence of the hyperthermophilic and piezophilic archaeon Thermococcus barophilus Ch5, capable of growth at the expense of hydrogenogenesis from carbon monoxide and formate.</title>
        <authorList>
            <person name="Oger P."/>
            <person name="Sokolova T.G."/>
            <person name="Kozhevnikova D.A."/>
            <person name="Taranov E.A."/>
            <person name="Vannier P."/>
            <person name="Lee H.S."/>
            <person name="Kwon K.K."/>
            <person name="Kang S.G."/>
            <person name="Lee J.H."/>
            <person name="Bonch-Osmolovskaya E.A."/>
            <person name="Lebedinsky A.V."/>
        </authorList>
    </citation>
    <scope>NUCLEOTIDE SEQUENCE [LARGE SCALE GENOMIC DNA]</scope>
    <source>
        <strain evidence="2">Ch5</strain>
    </source>
</reference>
<dbReference type="RefSeq" id="WP_235507182.1">
    <property type="nucleotide sequence ID" value="NZ_CP013050.1"/>
</dbReference>
<sequence length="398" mass="46061">MRILPFNPFTSSPEDLEGIGYKRITDGKIKEGLKYLIKAAKGYEEIGKLMDAARLYKYIGVSLLNKTKTPQKARPFLLKSAYMYLHLIEEEIEKIEISLIKLEDFCLNVLEIFTLLNDEKNLKKYTREFAVMYEDLANAYLDTDDIESAIAAYETSYRYYKLIGDLDGVRIAAERLIDLYGKLAEQYLENGYYNEAGDTFFRLGYFVKDLFDYDSHFIEILDTAGKNYERASKEAYAEGDLDQTTERLLKAEYAYLLARNFNRAKLIGLNVSRMLYQLVNSYRSKGKFEKVGDKLLQLAEALIGVGKIENGLEVYKTTLEESKGKINYRVRIRTALLRYLAAKKKDVTILERIEQIEFYSKRADYIKALEIAEKIISEYPELKEIKNKLYHAEGIVTG</sequence>
<dbReference type="GeneID" id="26136521"/>
<dbReference type="Proteomes" id="UP000066042">
    <property type="component" value="Chromosome"/>
</dbReference>
<evidence type="ECO:0000313" key="1">
    <source>
        <dbReference type="EMBL" id="ALM75192.1"/>
    </source>
</evidence>
<dbReference type="EMBL" id="CP013050">
    <property type="protein sequence ID" value="ALM75192.1"/>
    <property type="molecule type" value="Genomic_DNA"/>
</dbReference>
<gene>
    <name evidence="1" type="ORF">TBCH5v1_1269</name>
</gene>
<dbReference type="Gene3D" id="1.25.40.10">
    <property type="entry name" value="Tetratricopeptide repeat domain"/>
    <property type="match status" value="1"/>
</dbReference>
<proteinExistence type="predicted"/>
<dbReference type="InterPro" id="IPR011990">
    <property type="entry name" value="TPR-like_helical_dom_sf"/>
</dbReference>
<dbReference type="STRING" id="55802.TBCH5v1_1269"/>
<evidence type="ECO:0000313" key="2">
    <source>
        <dbReference type="Proteomes" id="UP000066042"/>
    </source>
</evidence>